<dbReference type="EMBL" id="KN414267">
    <property type="protein sequence ID" value="KHG19893.1"/>
    <property type="molecule type" value="Genomic_DNA"/>
</dbReference>
<protein>
    <submittedName>
        <fullName evidence="1">Uncharacterized protein</fullName>
    </submittedName>
</protein>
<proteinExistence type="predicted"/>
<evidence type="ECO:0000313" key="2">
    <source>
        <dbReference type="Proteomes" id="UP000032142"/>
    </source>
</evidence>
<accession>A0A0B0NZI9</accession>
<name>A0A0B0NZI9_GOSAR</name>
<reference evidence="2" key="1">
    <citation type="submission" date="2014-09" db="EMBL/GenBank/DDBJ databases">
        <authorList>
            <person name="Mudge J."/>
            <person name="Ramaraj T."/>
            <person name="Lindquist I.E."/>
            <person name="Bharti A.K."/>
            <person name="Sundararajan A."/>
            <person name="Cameron C.T."/>
            <person name="Woodward J.E."/>
            <person name="May G.D."/>
            <person name="Brubaker C."/>
            <person name="Broadhvest J."/>
            <person name="Wilkins T.A."/>
        </authorList>
    </citation>
    <scope>NUCLEOTIDE SEQUENCE</scope>
    <source>
        <strain evidence="2">cv. AKA8401</strain>
    </source>
</reference>
<gene>
    <name evidence="1" type="ORF">F383_26013</name>
</gene>
<sequence>MWLFKWFFKFFKCVFKVLKNVILMLSIYDFECWKFVAFNFLLEVD</sequence>
<organism evidence="1 2">
    <name type="scientific">Gossypium arboreum</name>
    <name type="common">Tree cotton</name>
    <name type="synonym">Gossypium nanking</name>
    <dbReference type="NCBI Taxonomy" id="29729"/>
    <lineage>
        <taxon>Eukaryota</taxon>
        <taxon>Viridiplantae</taxon>
        <taxon>Streptophyta</taxon>
        <taxon>Embryophyta</taxon>
        <taxon>Tracheophyta</taxon>
        <taxon>Spermatophyta</taxon>
        <taxon>Magnoliopsida</taxon>
        <taxon>eudicotyledons</taxon>
        <taxon>Gunneridae</taxon>
        <taxon>Pentapetalae</taxon>
        <taxon>rosids</taxon>
        <taxon>malvids</taxon>
        <taxon>Malvales</taxon>
        <taxon>Malvaceae</taxon>
        <taxon>Malvoideae</taxon>
        <taxon>Gossypium</taxon>
    </lineage>
</organism>
<dbReference type="Proteomes" id="UP000032142">
    <property type="component" value="Unassembled WGS sequence"/>
</dbReference>
<dbReference type="AlphaFoldDB" id="A0A0B0NZI9"/>
<keyword evidence="2" id="KW-1185">Reference proteome</keyword>
<evidence type="ECO:0000313" key="1">
    <source>
        <dbReference type="EMBL" id="KHG19893.1"/>
    </source>
</evidence>